<dbReference type="RefSeq" id="WP_212994958.1">
    <property type="nucleotide sequence ID" value="NZ_BAABEA010000004.1"/>
</dbReference>
<dbReference type="PRINTS" id="PR00320">
    <property type="entry name" value="GPROTEINBRPT"/>
</dbReference>
<feature type="repeat" description="WD" evidence="3">
    <location>
        <begin position="894"/>
        <end position="925"/>
    </location>
</feature>
<evidence type="ECO:0000256" key="2">
    <source>
        <dbReference type="ARBA" id="ARBA00022737"/>
    </source>
</evidence>
<evidence type="ECO:0000256" key="3">
    <source>
        <dbReference type="PROSITE-ProRule" id="PRU00221"/>
    </source>
</evidence>
<dbReference type="PROSITE" id="PS50294">
    <property type="entry name" value="WD_REPEATS_REGION"/>
    <property type="match status" value="11"/>
</dbReference>
<feature type="repeat" description="WD" evidence="3">
    <location>
        <begin position="1148"/>
        <end position="1181"/>
    </location>
</feature>
<evidence type="ECO:0000259" key="4">
    <source>
        <dbReference type="Pfam" id="PF20703"/>
    </source>
</evidence>
<feature type="repeat" description="WD" evidence="3">
    <location>
        <begin position="936"/>
        <end position="977"/>
    </location>
</feature>
<dbReference type="Gene3D" id="2.130.10.10">
    <property type="entry name" value="YVTN repeat-like/Quinoprotein amine dehydrogenase"/>
    <property type="match status" value="4"/>
</dbReference>
<organism evidence="5 6">
    <name type="scientific">Actinoplanes auranticolor</name>
    <dbReference type="NCBI Taxonomy" id="47988"/>
    <lineage>
        <taxon>Bacteria</taxon>
        <taxon>Bacillati</taxon>
        <taxon>Actinomycetota</taxon>
        <taxon>Actinomycetes</taxon>
        <taxon>Micromonosporales</taxon>
        <taxon>Micromonosporaceae</taxon>
        <taxon>Actinoplanes</taxon>
    </lineage>
</organism>
<dbReference type="InterPro" id="IPR027417">
    <property type="entry name" value="P-loop_NTPase"/>
</dbReference>
<feature type="repeat" description="WD" evidence="3">
    <location>
        <begin position="1019"/>
        <end position="1051"/>
    </location>
</feature>
<feature type="repeat" description="WD" evidence="3">
    <location>
        <begin position="1072"/>
        <end position="1094"/>
    </location>
</feature>
<dbReference type="CDD" id="cd00200">
    <property type="entry name" value="WD40"/>
    <property type="match status" value="2"/>
</dbReference>
<dbReference type="Pfam" id="PF00400">
    <property type="entry name" value="WD40"/>
    <property type="match status" value="14"/>
</dbReference>
<dbReference type="AlphaFoldDB" id="A0A919SZV2"/>
<dbReference type="InterPro" id="IPR001680">
    <property type="entry name" value="WD40_rpt"/>
</dbReference>
<keyword evidence="1 3" id="KW-0853">WD repeat</keyword>
<protein>
    <recommendedName>
        <fullName evidence="4">Novel STAND NTPase 1 domain-containing protein</fullName>
    </recommendedName>
</protein>
<dbReference type="EMBL" id="BOQL01000106">
    <property type="protein sequence ID" value="GIM80749.1"/>
    <property type="molecule type" value="Genomic_DNA"/>
</dbReference>
<evidence type="ECO:0000313" key="5">
    <source>
        <dbReference type="EMBL" id="GIM80749.1"/>
    </source>
</evidence>
<dbReference type="InterPro" id="IPR015943">
    <property type="entry name" value="WD40/YVTN_repeat-like_dom_sf"/>
</dbReference>
<feature type="repeat" description="WD" evidence="3">
    <location>
        <begin position="852"/>
        <end position="884"/>
    </location>
</feature>
<accession>A0A919SZV2</accession>
<dbReference type="PROSITE" id="PS00678">
    <property type="entry name" value="WD_REPEATS_1"/>
    <property type="match status" value="1"/>
</dbReference>
<dbReference type="Pfam" id="PF20703">
    <property type="entry name" value="nSTAND1"/>
    <property type="match status" value="1"/>
</dbReference>
<feature type="repeat" description="WD" evidence="3">
    <location>
        <begin position="809"/>
        <end position="842"/>
    </location>
</feature>
<gene>
    <name evidence="5" type="ORF">Aau02nite_91930</name>
</gene>
<evidence type="ECO:0000256" key="1">
    <source>
        <dbReference type="ARBA" id="ARBA00022574"/>
    </source>
</evidence>
<keyword evidence="2" id="KW-0677">Repeat</keyword>
<dbReference type="SUPFAM" id="SSF50978">
    <property type="entry name" value="WD40 repeat-like"/>
    <property type="match status" value="2"/>
</dbReference>
<dbReference type="SMART" id="SM00320">
    <property type="entry name" value="WD40"/>
    <property type="match status" value="14"/>
</dbReference>
<dbReference type="InterPro" id="IPR019775">
    <property type="entry name" value="WD40_repeat_CS"/>
</dbReference>
<dbReference type="PANTHER" id="PTHR44129">
    <property type="entry name" value="WD REPEAT-CONTAINING PROTEIN POP1"/>
    <property type="match status" value="1"/>
</dbReference>
<comment type="caution">
    <text evidence="5">The sequence shown here is derived from an EMBL/GenBank/DDBJ whole genome shotgun (WGS) entry which is preliminary data.</text>
</comment>
<feature type="repeat" description="WD" evidence="3">
    <location>
        <begin position="643"/>
        <end position="676"/>
    </location>
</feature>
<reference evidence="5" key="1">
    <citation type="submission" date="2021-03" db="EMBL/GenBank/DDBJ databases">
        <title>Whole genome shotgun sequence of Actinoplanes auranticolor NBRC 12245.</title>
        <authorList>
            <person name="Komaki H."/>
            <person name="Tamura T."/>
        </authorList>
    </citation>
    <scope>NUCLEOTIDE SEQUENCE</scope>
    <source>
        <strain evidence="5">NBRC 12245</strain>
    </source>
</reference>
<feature type="repeat" description="WD" evidence="3">
    <location>
        <begin position="1105"/>
        <end position="1147"/>
    </location>
</feature>
<dbReference type="InterPro" id="IPR020472">
    <property type="entry name" value="WD40_PAC1"/>
</dbReference>
<name>A0A919SZV2_9ACTN</name>
<dbReference type="Gene3D" id="3.40.50.300">
    <property type="entry name" value="P-loop containing nucleotide triphosphate hydrolases"/>
    <property type="match status" value="1"/>
</dbReference>
<dbReference type="SUPFAM" id="SSF52540">
    <property type="entry name" value="P-loop containing nucleoside triphosphate hydrolases"/>
    <property type="match status" value="1"/>
</dbReference>
<feature type="repeat" description="WD" evidence="3">
    <location>
        <begin position="597"/>
        <end position="629"/>
    </location>
</feature>
<dbReference type="InterPro" id="IPR050349">
    <property type="entry name" value="WD_LIS1/nudF_dynein_reg"/>
</dbReference>
<dbReference type="Proteomes" id="UP000681340">
    <property type="component" value="Unassembled WGS sequence"/>
</dbReference>
<sequence length="1214" mass="129672">MDPAAGPVQMLAAELRDLRRRAGNPGYRELASEAGYSVAALANAAGGRSLPSLPVTLAFVRACGGDPSVWERRWRQASAEWAASQGNGARRQSSAADERPPYLGLLGYGVEDGDRFFGRRRILAQLVEMLQEHRFVAVFGASGSGKSSLLRAGLVPAMQCGRPAGDGGDHVLLITPGAEPRKALREALEQAQATAAVLLVVDQFEELFTLCRDPAEQDAFITELATSAVDADAAEGAEPRMRVVIGVRADFYPRCAESALLARLLAGANVPVGPLALDELREVVTEPARRAGLSVERALVTKIVADAEGQPGALPLVSHALLETWRQRRGEVLTVAGYEAAGGMSGAIAQTAESVYQGLDERDRETVQQVLARLVTLGEGVPDTRRRVRRDELDQPEVDAVLAKLAETRLLVLGTDTVEIAHEALIRAWPRLDDWLHADRDELKLRRQLTEASLIWRSHDRDSGALYRGAPLAAWDGRSMQRLNGLERAFLTASRERQAREMTARRRRVRLALTSLTVGVVVMSVLAAIAAVQASRANEQREVARSSQLVAHARAQLQVDQEVALLLAVEAFDTRPTEEAHAVLRQAVADSRVRATVRADQGQVLEVAYSPDGRMVASAGDDGTVRLWQRADPEGLHAAPRVLRRGDSPMNDLEFSLDGRSLAVGGSDGVVTVWDLAGGGAPVALRGHAGVVHAVAFSPDGRRVAGGGDDGTVRIWDAAGRRRPVVLTAGSPALGVAFSPDGKQVAGSGTETIHLWDATGRGNPRVLTGHEWTVKDVTFSPDGSRLASAGSDGTVRIWPTAGPGEPVVLHGNDSYVESVAFSPDGRRVASSHSGSNTIRVWNTSGEQDPVVLRGHDGAVWSVAFSPDGRRLASASTDGTIRFWDPGFAGSPLVLRGHRGEAWTIAGSADGRLLASGGRDGTVRVWRDPWHADPLVLRGNQDEALAVAVSADGRWVASGGQDQTVRVWNAQTGDVKAVLRGHTQLVFDVSFSPDGQRLASASKDGTVRIWPLVGGSPMVLRGHENSASAIAFSPDGHRVASAGADGTVRIWSADGTGTPTVIQDQPPGRQLWAVTFSPDGRRLAVSGQDGALRIWPSDGHGPPLSLHGHRDVVWSVDFSPDGRLLASSGQDNDGVRIWQTTTGRELVTMRGHGASVEQVRFTPDGRLATAHDDSTVRIWQFEACGPITEIRTKAGALATRALTTEERDAFVLPAR</sequence>
<feature type="repeat" description="WD" evidence="3">
    <location>
        <begin position="685"/>
        <end position="717"/>
    </location>
</feature>
<proteinExistence type="predicted"/>
<evidence type="ECO:0000313" key="6">
    <source>
        <dbReference type="Proteomes" id="UP000681340"/>
    </source>
</evidence>
<feature type="domain" description="Novel STAND NTPase 1" evidence="4">
    <location>
        <begin position="101"/>
        <end position="463"/>
    </location>
</feature>
<dbReference type="PROSITE" id="PS50082">
    <property type="entry name" value="WD_REPEATS_2"/>
    <property type="match status" value="13"/>
</dbReference>
<feature type="repeat" description="WD" evidence="3">
    <location>
        <begin position="767"/>
        <end position="798"/>
    </location>
</feature>
<dbReference type="InterPro" id="IPR036322">
    <property type="entry name" value="WD40_repeat_dom_sf"/>
</dbReference>
<feature type="repeat" description="WD" evidence="3">
    <location>
        <begin position="978"/>
        <end position="1009"/>
    </location>
</feature>
<dbReference type="InterPro" id="IPR049052">
    <property type="entry name" value="nSTAND1"/>
</dbReference>
<keyword evidence="6" id="KW-1185">Reference proteome</keyword>